<feature type="compositionally biased region" description="Polar residues" evidence="1">
    <location>
        <begin position="224"/>
        <end position="234"/>
    </location>
</feature>
<organism evidence="2 3">
    <name type="scientific">Achromobacter marplatensis</name>
    <dbReference type="NCBI Taxonomy" id="470868"/>
    <lineage>
        <taxon>Bacteria</taxon>
        <taxon>Pseudomonadati</taxon>
        <taxon>Pseudomonadota</taxon>
        <taxon>Betaproteobacteria</taxon>
        <taxon>Burkholderiales</taxon>
        <taxon>Alcaligenaceae</taxon>
        <taxon>Achromobacter</taxon>
    </lineage>
</organism>
<evidence type="ECO:0000256" key="1">
    <source>
        <dbReference type="SAM" id="MobiDB-lite"/>
    </source>
</evidence>
<dbReference type="Proteomes" id="UP000252124">
    <property type="component" value="Unassembled WGS sequence"/>
</dbReference>
<proteinExistence type="predicted"/>
<feature type="region of interest" description="Disordered" evidence="1">
    <location>
        <begin position="94"/>
        <end position="152"/>
    </location>
</feature>
<feature type="region of interest" description="Disordered" evidence="1">
    <location>
        <begin position="214"/>
        <end position="260"/>
    </location>
</feature>
<accession>A0ABX9FUV0</accession>
<comment type="caution">
    <text evidence="2">The sequence shown here is derived from an EMBL/GenBank/DDBJ whole genome shotgun (WGS) entry which is preliminary data.</text>
</comment>
<gene>
    <name evidence="2" type="ORF">DFP87_1257</name>
</gene>
<feature type="compositionally biased region" description="Polar residues" evidence="1">
    <location>
        <begin position="101"/>
        <end position="111"/>
    </location>
</feature>
<protein>
    <recommendedName>
        <fullName evidence="4">Phage replication protein</fullName>
    </recommendedName>
</protein>
<keyword evidence="3" id="KW-1185">Reference proteome</keyword>
<name>A0ABX9FUV0_9BURK</name>
<evidence type="ECO:0000313" key="3">
    <source>
        <dbReference type="Proteomes" id="UP000252124"/>
    </source>
</evidence>
<dbReference type="RefSeq" id="WP_088591480.1">
    <property type="nucleotide sequence ID" value="NZ_CADIJU010000031.1"/>
</dbReference>
<reference evidence="2 3" key="1">
    <citation type="submission" date="2018-06" db="EMBL/GenBank/DDBJ databases">
        <title>Genomic Encyclopedia of Type Strains, Phase III (KMG-III): the genomes of soil and plant-associated and newly described type strains.</title>
        <authorList>
            <person name="Whitman W."/>
        </authorList>
    </citation>
    <scope>NUCLEOTIDE SEQUENCE [LARGE SCALE GENOMIC DNA]</scope>
    <source>
        <strain evidence="2 3">CECT 7342</strain>
    </source>
</reference>
<dbReference type="EMBL" id="QNRM01000025">
    <property type="protein sequence ID" value="RBP10644.1"/>
    <property type="molecule type" value="Genomic_DNA"/>
</dbReference>
<sequence>MARARNIKPGFFKNDTLVELPFEHRLLFVGLWTLADRDGKLEDRPKKIKMEIFPADNVDVEQGLSLLAENGFIERYEAEGVKVIMVCNFSRHQSPHHTEKASTLPSNNGEATVNERKQDGGNPPDSLIPDSLIPDSNQAAVADGKPSRPTTAKEQIFARGLPLLTTAGLVEKQARTLLGSFCRDFPEESILAAIQACADEQVLEPVGYMQRVLRSSAPKRQPREPTQTQKNNDWMKNLWSDPQPEMRDMGTFDASTGQPV</sequence>
<dbReference type="GeneID" id="99734278"/>
<evidence type="ECO:0000313" key="2">
    <source>
        <dbReference type="EMBL" id="RBP10644.1"/>
    </source>
</evidence>
<evidence type="ECO:0008006" key="4">
    <source>
        <dbReference type="Google" id="ProtNLM"/>
    </source>
</evidence>